<comment type="caution">
    <text evidence="3">The sequence shown here is derived from an EMBL/GenBank/DDBJ whole genome shotgun (WGS) entry which is preliminary data.</text>
</comment>
<evidence type="ECO:0000259" key="2">
    <source>
        <dbReference type="Pfam" id="PF12728"/>
    </source>
</evidence>
<evidence type="ECO:0000313" key="4">
    <source>
        <dbReference type="Proteomes" id="UP001500831"/>
    </source>
</evidence>
<dbReference type="Pfam" id="PF12728">
    <property type="entry name" value="HTH_17"/>
    <property type="match status" value="1"/>
</dbReference>
<dbReference type="EMBL" id="BAAAVI010000060">
    <property type="protein sequence ID" value="GAA2897918.1"/>
    <property type="molecule type" value="Genomic_DNA"/>
</dbReference>
<name>A0ABN3W8C5_9ACTN</name>
<organism evidence="3 4">
    <name type="scientific">Streptosporangium fragile</name>
    <dbReference type="NCBI Taxonomy" id="46186"/>
    <lineage>
        <taxon>Bacteria</taxon>
        <taxon>Bacillati</taxon>
        <taxon>Actinomycetota</taxon>
        <taxon>Actinomycetes</taxon>
        <taxon>Streptosporangiales</taxon>
        <taxon>Streptosporangiaceae</taxon>
        <taxon>Streptosporangium</taxon>
    </lineage>
</organism>
<accession>A0ABN3W8C5</accession>
<dbReference type="InterPro" id="IPR041657">
    <property type="entry name" value="HTH_17"/>
</dbReference>
<protein>
    <recommendedName>
        <fullName evidence="2">Helix-turn-helix domain-containing protein</fullName>
    </recommendedName>
</protein>
<feature type="domain" description="Helix-turn-helix" evidence="2">
    <location>
        <begin position="26"/>
        <end position="75"/>
    </location>
</feature>
<reference evidence="3 4" key="1">
    <citation type="journal article" date="2019" name="Int. J. Syst. Evol. Microbiol.">
        <title>The Global Catalogue of Microorganisms (GCM) 10K type strain sequencing project: providing services to taxonomists for standard genome sequencing and annotation.</title>
        <authorList>
            <consortium name="The Broad Institute Genomics Platform"/>
            <consortium name="The Broad Institute Genome Sequencing Center for Infectious Disease"/>
            <person name="Wu L."/>
            <person name="Ma J."/>
        </authorList>
    </citation>
    <scope>NUCLEOTIDE SEQUENCE [LARGE SCALE GENOMIC DNA]</scope>
    <source>
        <strain evidence="3 4">JCM 6242</strain>
    </source>
</reference>
<sequence length="81" mass="9060">MHRNVIKLVPRHPEPSGPVSNDSPAVYTVTEVARLLSLSRGSAYASVRDGTIPALRVGGRWVIPKRRFHTWLDGRTEGEER</sequence>
<keyword evidence="4" id="KW-1185">Reference proteome</keyword>
<evidence type="ECO:0000313" key="3">
    <source>
        <dbReference type="EMBL" id="GAA2897918.1"/>
    </source>
</evidence>
<gene>
    <name evidence="3" type="ORF">GCM10010517_62980</name>
</gene>
<dbReference type="RefSeq" id="WP_344979141.1">
    <property type="nucleotide sequence ID" value="NZ_BAAAVI010000060.1"/>
</dbReference>
<dbReference type="NCBIfam" id="TIGR01764">
    <property type="entry name" value="excise"/>
    <property type="match status" value="1"/>
</dbReference>
<evidence type="ECO:0000256" key="1">
    <source>
        <dbReference type="SAM" id="MobiDB-lite"/>
    </source>
</evidence>
<dbReference type="Proteomes" id="UP001500831">
    <property type="component" value="Unassembled WGS sequence"/>
</dbReference>
<feature type="region of interest" description="Disordered" evidence="1">
    <location>
        <begin position="1"/>
        <end position="23"/>
    </location>
</feature>
<proteinExistence type="predicted"/>
<dbReference type="InterPro" id="IPR010093">
    <property type="entry name" value="SinI_DNA-bd"/>
</dbReference>